<dbReference type="STRING" id="1121298.SAMN05444401_0370"/>
<gene>
    <name evidence="2" type="ORF">SAMN05444401_0370</name>
</gene>
<dbReference type="InterPro" id="IPR045515">
    <property type="entry name" value="DUF6440"/>
</dbReference>
<dbReference type="AlphaFoldDB" id="A0A1M6NZJ1"/>
<keyword evidence="3" id="KW-1185">Reference proteome</keyword>
<evidence type="ECO:0000313" key="2">
    <source>
        <dbReference type="EMBL" id="SHK01060.1"/>
    </source>
</evidence>
<feature type="domain" description="DUF6440" evidence="1">
    <location>
        <begin position="23"/>
        <end position="72"/>
    </location>
</feature>
<sequence length="75" mass="8126">MTLLHKTLKNLNLGGEIMKGVKRFEVVSSEGAIESYRVIVDKETGVNYLYISNGTSGGLTVLLDSEGKPIITKAK</sequence>
<dbReference type="EMBL" id="FQZO01000013">
    <property type="protein sequence ID" value="SHK01060.1"/>
    <property type="molecule type" value="Genomic_DNA"/>
</dbReference>
<reference evidence="2 3" key="1">
    <citation type="submission" date="2016-11" db="EMBL/GenBank/DDBJ databases">
        <authorList>
            <person name="Jaros S."/>
            <person name="Januszkiewicz K."/>
            <person name="Wedrychowicz H."/>
        </authorList>
    </citation>
    <scope>NUCLEOTIDE SEQUENCE [LARGE SCALE GENOMIC DNA]</scope>
    <source>
        <strain evidence="2 3">DSM 21864</strain>
    </source>
</reference>
<evidence type="ECO:0000313" key="3">
    <source>
        <dbReference type="Proteomes" id="UP000184080"/>
    </source>
</evidence>
<evidence type="ECO:0000259" key="1">
    <source>
        <dbReference type="Pfam" id="PF20037"/>
    </source>
</evidence>
<accession>A0A1M6NZJ1</accession>
<dbReference type="Proteomes" id="UP000184080">
    <property type="component" value="Unassembled WGS sequence"/>
</dbReference>
<name>A0A1M6NZJ1_9CLOT</name>
<proteinExistence type="predicted"/>
<protein>
    <recommendedName>
        <fullName evidence="1">DUF6440 domain-containing protein</fullName>
    </recommendedName>
</protein>
<organism evidence="2 3">
    <name type="scientific">Clostridium amylolyticum</name>
    <dbReference type="NCBI Taxonomy" id="1121298"/>
    <lineage>
        <taxon>Bacteria</taxon>
        <taxon>Bacillati</taxon>
        <taxon>Bacillota</taxon>
        <taxon>Clostridia</taxon>
        <taxon>Eubacteriales</taxon>
        <taxon>Clostridiaceae</taxon>
        <taxon>Clostridium</taxon>
    </lineage>
</organism>
<dbReference type="Pfam" id="PF20037">
    <property type="entry name" value="DUF6440"/>
    <property type="match status" value="1"/>
</dbReference>